<dbReference type="Proteomes" id="UP000754883">
    <property type="component" value="Unassembled WGS sequence"/>
</dbReference>
<evidence type="ECO:0000313" key="7">
    <source>
        <dbReference type="Proteomes" id="UP000754883"/>
    </source>
</evidence>
<evidence type="ECO:0000256" key="3">
    <source>
        <dbReference type="ARBA" id="ARBA00022989"/>
    </source>
</evidence>
<keyword evidence="7" id="KW-1185">Reference proteome</keyword>
<feature type="transmembrane region" description="Helical" evidence="5">
    <location>
        <begin position="177"/>
        <end position="198"/>
    </location>
</feature>
<dbReference type="AlphaFoldDB" id="A0A9N9U1P5"/>
<feature type="transmembrane region" description="Helical" evidence="5">
    <location>
        <begin position="137"/>
        <end position="156"/>
    </location>
</feature>
<feature type="transmembrane region" description="Helical" evidence="5">
    <location>
        <begin position="86"/>
        <end position="105"/>
    </location>
</feature>
<evidence type="ECO:0000256" key="4">
    <source>
        <dbReference type="ARBA" id="ARBA00023136"/>
    </source>
</evidence>
<feature type="transmembrane region" description="Helical" evidence="5">
    <location>
        <begin position="385"/>
        <end position="405"/>
    </location>
</feature>
<dbReference type="Pfam" id="PF05978">
    <property type="entry name" value="UNC-93"/>
    <property type="match status" value="1"/>
</dbReference>
<evidence type="ECO:0000256" key="2">
    <source>
        <dbReference type="ARBA" id="ARBA00022692"/>
    </source>
</evidence>
<dbReference type="SUPFAM" id="SSF103473">
    <property type="entry name" value="MFS general substrate transporter"/>
    <property type="match status" value="1"/>
</dbReference>
<dbReference type="GO" id="GO:0016020">
    <property type="term" value="C:membrane"/>
    <property type="evidence" value="ECO:0007669"/>
    <property type="project" value="UniProtKB-SubCell"/>
</dbReference>
<protein>
    <submittedName>
        <fullName evidence="6">Uncharacterized protein</fullName>
    </submittedName>
</protein>
<dbReference type="InterPro" id="IPR010291">
    <property type="entry name" value="Ion_channel_UNC-93"/>
</dbReference>
<keyword evidence="2 5" id="KW-0812">Transmembrane</keyword>
<reference evidence="6" key="1">
    <citation type="submission" date="2021-10" db="EMBL/GenBank/DDBJ databases">
        <authorList>
            <person name="Piombo E."/>
        </authorList>
    </citation>
    <scope>NUCLEOTIDE SEQUENCE</scope>
</reference>
<name>A0A9N9U1P5_9HYPO</name>
<proteinExistence type="predicted"/>
<dbReference type="PANTHER" id="PTHR23294:SF59">
    <property type="entry name" value="UNC93-LIKE PROTEIN C922.05C"/>
    <property type="match status" value="1"/>
</dbReference>
<evidence type="ECO:0000256" key="5">
    <source>
        <dbReference type="SAM" id="Phobius"/>
    </source>
</evidence>
<organism evidence="6 7">
    <name type="scientific">Clonostachys byssicola</name>
    <dbReference type="NCBI Taxonomy" id="160290"/>
    <lineage>
        <taxon>Eukaryota</taxon>
        <taxon>Fungi</taxon>
        <taxon>Dikarya</taxon>
        <taxon>Ascomycota</taxon>
        <taxon>Pezizomycotina</taxon>
        <taxon>Sordariomycetes</taxon>
        <taxon>Hypocreomycetidae</taxon>
        <taxon>Hypocreales</taxon>
        <taxon>Bionectriaceae</taxon>
        <taxon>Clonostachys</taxon>
    </lineage>
</organism>
<feature type="transmembrane region" description="Helical" evidence="5">
    <location>
        <begin position="43"/>
        <end position="66"/>
    </location>
</feature>
<dbReference type="PANTHER" id="PTHR23294">
    <property type="entry name" value="ET TRANSLATION PRODUCT-RELATED"/>
    <property type="match status" value="1"/>
</dbReference>
<dbReference type="InterPro" id="IPR036259">
    <property type="entry name" value="MFS_trans_sf"/>
</dbReference>
<dbReference type="OrthoDB" id="196103at2759"/>
<dbReference type="EMBL" id="CABFNO020001301">
    <property type="protein sequence ID" value="CAG9979151.1"/>
    <property type="molecule type" value="Genomic_DNA"/>
</dbReference>
<feature type="transmembrane region" description="Helical" evidence="5">
    <location>
        <begin position="210"/>
        <end position="230"/>
    </location>
</feature>
<feature type="transmembrane region" description="Helical" evidence="5">
    <location>
        <begin position="417"/>
        <end position="437"/>
    </location>
</feature>
<keyword evidence="4 5" id="KW-0472">Membrane</keyword>
<dbReference type="Gene3D" id="1.20.1250.20">
    <property type="entry name" value="MFS general substrate transporter like domains"/>
    <property type="match status" value="1"/>
</dbReference>
<evidence type="ECO:0000256" key="1">
    <source>
        <dbReference type="ARBA" id="ARBA00004141"/>
    </source>
</evidence>
<accession>A0A9N9U1P5</accession>
<sequence>MSDEKTGPTEVATDAHAPATPLGYVPRPSGWIYKGFNVFGKELWYASPLVQLLMVSFVCFLCPGMFNALGGLGGGGQVDPHAQTVANTALYGVFAVVGFFSGTIANVLGLRFTIAFGGLGYCIYAASFLSYNHNENFGFTVFAGAFLGLCAGLLWTGQGAVMMAYPTEEYKGRYISWFWIIFNTGAVIGSLIPLAQNIHKTAGPVTDGTYIGFIVLMFIGLVLGLFLCNADKIIREDGSKVVLMKNPSWKTELVGLWETLRAEPWIVALFPMFFSSNIFYTYQNNGLNGAHFNVRTRALNGLLYWLAQIIGAIIMGYLLDVGKISRSLRAKICWAAIFAITFVVWGGGYAWEIKQVSRQVASTKEYQATSLIDWTAGGEKFIGPMFLYFFYGFFDAIWQTAIYWFMGSLSNSGRKAANLAGFYKGIQSAGACAFWSINSDANIEYRTMFYVTWALLAFSLICAAPVLFWKIKDTITLEEDLKFSDETAEDVVVQGTAAAQAAGVSEKRGDV</sequence>
<feature type="transmembrane region" description="Helical" evidence="5">
    <location>
        <begin position="265"/>
        <end position="282"/>
    </location>
</feature>
<evidence type="ECO:0000313" key="6">
    <source>
        <dbReference type="EMBL" id="CAG9979151.1"/>
    </source>
</evidence>
<comment type="subcellular location">
    <subcellularLocation>
        <location evidence="1">Membrane</location>
        <topology evidence="1">Multi-pass membrane protein</topology>
    </subcellularLocation>
</comment>
<gene>
    <name evidence="6" type="ORF">CBYS24578_00004727</name>
</gene>
<comment type="caution">
    <text evidence="6">The sequence shown here is derived from an EMBL/GenBank/DDBJ whole genome shotgun (WGS) entry which is preliminary data.</text>
</comment>
<dbReference type="InterPro" id="IPR051617">
    <property type="entry name" value="UNC-93-like_regulator"/>
</dbReference>
<feature type="transmembrane region" description="Helical" evidence="5">
    <location>
        <begin position="332"/>
        <end position="351"/>
    </location>
</feature>
<keyword evidence="3 5" id="KW-1133">Transmembrane helix</keyword>
<feature type="transmembrane region" description="Helical" evidence="5">
    <location>
        <begin position="449"/>
        <end position="469"/>
    </location>
</feature>
<feature type="transmembrane region" description="Helical" evidence="5">
    <location>
        <begin position="112"/>
        <end position="131"/>
    </location>
</feature>
<feature type="transmembrane region" description="Helical" evidence="5">
    <location>
        <begin position="302"/>
        <end position="320"/>
    </location>
</feature>